<comment type="caution">
    <text evidence="1">The sequence shown here is derived from an EMBL/GenBank/DDBJ whole genome shotgun (WGS) entry which is preliminary data.</text>
</comment>
<sequence>MPQKLYYVSLSAYTIAEQPSRLADQFTVLADEDELAQMQTLLEIERQRDERTHLRAVIPYKSADHDESSEQYNDSLIDVYRYLYKIGTPDTKRHIERMNILAELRDPDYHHPGY</sequence>
<dbReference type="Proteomes" id="UP000553776">
    <property type="component" value="Unassembled WGS sequence"/>
</dbReference>
<dbReference type="AlphaFoldDB" id="A0A841TXZ1"/>
<name>A0A841TXZ1_9BACL</name>
<organism evidence="1 2">
    <name type="scientific">Cohnella xylanilytica</name>
    <dbReference type="NCBI Taxonomy" id="557555"/>
    <lineage>
        <taxon>Bacteria</taxon>
        <taxon>Bacillati</taxon>
        <taxon>Bacillota</taxon>
        <taxon>Bacilli</taxon>
        <taxon>Bacillales</taxon>
        <taxon>Paenibacillaceae</taxon>
        <taxon>Cohnella</taxon>
    </lineage>
</organism>
<keyword evidence="2" id="KW-1185">Reference proteome</keyword>
<evidence type="ECO:0000313" key="1">
    <source>
        <dbReference type="EMBL" id="MBB6690514.1"/>
    </source>
</evidence>
<protein>
    <submittedName>
        <fullName evidence="1">Uncharacterized protein</fullName>
    </submittedName>
</protein>
<proteinExistence type="predicted"/>
<accession>A0A841TXZ1</accession>
<reference evidence="1 2" key="1">
    <citation type="submission" date="2020-08" db="EMBL/GenBank/DDBJ databases">
        <title>Cohnella phylogeny.</title>
        <authorList>
            <person name="Dunlap C."/>
        </authorList>
    </citation>
    <scope>NUCLEOTIDE SEQUENCE [LARGE SCALE GENOMIC DNA]</scope>
    <source>
        <strain evidence="1 2">DSM 25239</strain>
    </source>
</reference>
<dbReference type="RefSeq" id="WP_185134538.1">
    <property type="nucleotide sequence ID" value="NZ_BORM01000065.1"/>
</dbReference>
<gene>
    <name evidence="1" type="ORF">H7B90_03770</name>
</gene>
<dbReference type="EMBL" id="JACJVR010000011">
    <property type="protein sequence ID" value="MBB6690514.1"/>
    <property type="molecule type" value="Genomic_DNA"/>
</dbReference>
<evidence type="ECO:0000313" key="2">
    <source>
        <dbReference type="Proteomes" id="UP000553776"/>
    </source>
</evidence>